<dbReference type="InterPro" id="IPR050312">
    <property type="entry name" value="IolE/XylAMocC-like"/>
</dbReference>
<dbReference type="Gene3D" id="3.20.20.150">
    <property type="entry name" value="Divalent-metal-dependent TIM barrel enzymes"/>
    <property type="match status" value="1"/>
</dbReference>
<evidence type="ECO:0000313" key="4">
    <source>
        <dbReference type="Proteomes" id="UP001055868"/>
    </source>
</evidence>
<organism evidence="3 4">
    <name type="scientific">Brachybacterium kimchii</name>
    <dbReference type="NCBI Taxonomy" id="2942909"/>
    <lineage>
        <taxon>Bacteria</taxon>
        <taxon>Bacillati</taxon>
        <taxon>Actinomycetota</taxon>
        <taxon>Actinomycetes</taxon>
        <taxon>Micrococcales</taxon>
        <taxon>Dermabacteraceae</taxon>
        <taxon>Brachybacterium</taxon>
    </lineage>
</organism>
<proteinExistence type="predicted"/>
<dbReference type="EMBL" id="CP097218">
    <property type="protein sequence ID" value="UQN28865.1"/>
    <property type="molecule type" value="Genomic_DNA"/>
</dbReference>
<sequence length="265" mass="29373">MDIGIGSYALFWEGSERNPDRLGIADMIDRAAQLGCDVFQICDDPRIEDADADELATLRERAARHGLRLELGTRTIDPDHLARYLAIARALDVRVLRSMIQTHEVSGGIEQAVLALRTTLPLLESSGIALALETYEQLPTEDLLRIVRALDSPLVGICLDPGNCVSALEHPDDVIDAAAPFTLDLHVKDFRFARQEGWVGFTFSGARMGEGLLNLDHELDAVYREGRRPAAIAEHWLPWQGDAATTIARERDWTEATLAALRARR</sequence>
<dbReference type="Pfam" id="PF01261">
    <property type="entry name" value="AP_endonuc_2"/>
    <property type="match status" value="1"/>
</dbReference>
<dbReference type="PANTHER" id="PTHR12110">
    <property type="entry name" value="HYDROXYPYRUVATE ISOMERASE"/>
    <property type="match status" value="1"/>
</dbReference>
<dbReference type="GO" id="GO:0016853">
    <property type="term" value="F:isomerase activity"/>
    <property type="evidence" value="ECO:0007669"/>
    <property type="project" value="UniProtKB-KW"/>
</dbReference>
<protein>
    <submittedName>
        <fullName evidence="3">Sugar phosphate isomerase/epimerase</fullName>
    </submittedName>
</protein>
<accession>A0ABY4N640</accession>
<dbReference type="InterPro" id="IPR036237">
    <property type="entry name" value="Xyl_isomerase-like_sf"/>
</dbReference>
<dbReference type="RefSeq" id="WP_249477990.1">
    <property type="nucleotide sequence ID" value="NZ_CP097218.1"/>
</dbReference>
<dbReference type="InterPro" id="IPR013022">
    <property type="entry name" value="Xyl_isomerase-like_TIM-brl"/>
</dbReference>
<gene>
    <name evidence="3" type="ORF">M4486_14715</name>
</gene>
<name>A0ABY4N640_9MICO</name>
<dbReference type="Proteomes" id="UP001055868">
    <property type="component" value="Chromosome"/>
</dbReference>
<dbReference type="PANTHER" id="PTHR12110:SF52">
    <property type="entry name" value="XYLOSE ISOMERASE"/>
    <property type="match status" value="1"/>
</dbReference>
<evidence type="ECO:0000256" key="1">
    <source>
        <dbReference type="ARBA" id="ARBA00023277"/>
    </source>
</evidence>
<keyword evidence="4" id="KW-1185">Reference proteome</keyword>
<reference evidence="3" key="1">
    <citation type="submission" date="2022-05" db="EMBL/GenBank/DDBJ databases">
        <title>Genomic analysis of Brachybacterium sp. CBA3104.</title>
        <authorList>
            <person name="Roh S.W."/>
            <person name="Kim Y.B."/>
            <person name="Kim Y."/>
        </authorList>
    </citation>
    <scope>NUCLEOTIDE SEQUENCE</scope>
    <source>
        <strain evidence="3">CBA3104</strain>
    </source>
</reference>
<evidence type="ECO:0000259" key="2">
    <source>
        <dbReference type="Pfam" id="PF01261"/>
    </source>
</evidence>
<dbReference type="SUPFAM" id="SSF51658">
    <property type="entry name" value="Xylose isomerase-like"/>
    <property type="match status" value="1"/>
</dbReference>
<keyword evidence="3" id="KW-0413">Isomerase</keyword>
<evidence type="ECO:0000313" key="3">
    <source>
        <dbReference type="EMBL" id="UQN28865.1"/>
    </source>
</evidence>
<feature type="domain" description="Xylose isomerase-like TIM barrel" evidence="2">
    <location>
        <begin position="28"/>
        <end position="255"/>
    </location>
</feature>
<keyword evidence="1" id="KW-0119">Carbohydrate metabolism</keyword>